<dbReference type="Proteomes" id="UP000559987">
    <property type="component" value="Unassembled WGS sequence"/>
</dbReference>
<dbReference type="AlphaFoldDB" id="A0A839URZ4"/>
<dbReference type="PANTHER" id="PTHR23416:SF23">
    <property type="entry name" value="ACETYLTRANSFERASE C18B11.09C-RELATED"/>
    <property type="match status" value="1"/>
</dbReference>
<dbReference type="GO" id="GO:0008374">
    <property type="term" value="F:O-acyltransferase activity"/>
    <property type="evidence" value="ECO:0007669"/>
    <property type="project" value="TreeGrafter"/>
</dbReference>
<keyword evidence="2 3" id="KW-0808">Transferase</keyword>
<dbReference type="InterPro" id="IPR051159">
    <property type="entry name" value="Hexapeptide_acetyltransf"/>
</dbReference>
<evidence type="ECO:0000256" key="2">
    <source>
        <dbReference type="ARBA" id="ARBA00022679"/>
    </source>
</evidence>
<protein>
    <submittedName>
        <fullName evidence="3">Acetyltransferase-like isoleucine patch superfamily enzyme</fullName>
    </submittedName>
</protein>
<dbReference type="GO" id="GO:0005829">
    <property type="term" value="C:cytosol"/>
    <property type="evidence" value="ECO:0007669"/>
    <property type="project" value="TreeGrafter"/>
</dbReference>
<dbReference type="PANTHER" id="PTHR23416">
    <property type="entry name" value="SIALIC ACID SYNTHASE-RELATED"/>
    <property type="match status" value="1"/>
</dbReference>
<keyword evidence="4" id="KW-1185">Reference proteome</keyword>
<dbReference type="Gene3D" id="2.160.10.10">
    <property type="entry name" value="Hexapeptide repeat proteins"/>
    <property type="match status" value="1"/>
</dbReference>
<evidence type="ECO:0000256" key="1">
    <source>
        <dbReference type="ARBA" id="ARBA00007274"/>
    </source>
</evidence>
<comment type="caution">
    <text evidence="3">The sequence shown here is derived from an EMBL/GenBank/DDBJ whole genome shotgun (WGS) entry which is preliminary data.</text>
</comment>
<reference evidence="3 4" key="1">
    <citation type="submission" date="2020-08" db="EMBL/GenBank/DDBJ databases">
        <title>Genomic Encyclopedia of Type Strains, Phase III (KMG-III): the genomes of soil and plant-associated and newly described type strains.</title>
        <authorList>
            <person name="Whitman W."/>
        </authorList>
    </citation>
    <scope>NUCLEOTIDE SEQUENCE [LARGE SCALE GENOMIC DNA]</scope>
    <source>
        <strain evidence="3 4">CECT 8571</strain>
    </source>
</reference>
<dbReference type="RefSeq" id="WP_183909638.1">
    <property type="nucleotide sequence ID" value="NZ_JACHXZ010000002.1"/>
</dbReference>
<dbReference type="CDD" id="cd04647">
    <property type="entry name" value="LbH_MAT_like"/>
    <property type="match status" value="1"/>
</dbReference>
<evidence type="ECO:0000313" key="3">
    <source>
        <dbReference type="EMBL" id="MBB3168167.1"/>
    </source>
</evidence>
<gene>
    <name evidence="3" type="ORF">FHS30_001351</name>
</gene>
<dbReference type="SUPFAM" id="SSF51161">
    <property type="entry name" value="Trimeric LpxA-like enzymes"/>
    <property type="match status" value="1"/>
</dbReference>
<name>A0A839URZ4_9GAMM</name>
<accession>A0A839URZ4</accession>
<dbReference type="EMBL" id="JACHXZ010000002">
    <property type="protein sequence ID" value="MBB3168167.1"/>
    <property type="molecule type" value="Genomic_DNA"/>
</dbReference>
<dbReference type="InterPro" id="IPR011004">
    <property type="entry name" value="Trimer_LpxA-like_sf"/>
</dbReference>
<evidence type="ECO:0000313" key="4">
    <source>
        <dbReference type="Proteomes" id="UP000559987"/>
    </source>
</evidence>
<organism evidence="3 4">
    <name type="scientific">Simiduia aestuariiviva</name>
    <dbReference type="NCBI Taxonomy" id="1510459"/>
    <lineage>
        <taxon>Bacteria</taxon>
        <taxon>Pseudomonadati</taxon>
        <taxon>Pseudomonadota</taxon>
        <taxon>Gammaproteobacteria</taxon>
        <taxon>Cellvibrionales</taxon>
        <taxon>Cellvibrionaceae</taxon>
        <taxon>Simiduia</taxon>
    </lineage>
</organism>
<comment type="similarity">
    <text evidence="1">Belongs to the transferase hexapeptide repeat family.</text>
</comment>
<sequence length="209" mass="22869">MTEHPTSPDDPFRAQHKRRLEYMPWLYFSLKPKHLAWAKVWQESLQSTLSAMETVHFEGDCFLASSATLFAEPGRDIDIHQGTYIAADCYLHGPIVLGKKVSLNQGCRLEGGRAGIQIGDHTRIAAGCHFYAFNHGISLDRPLMDQPTTSRGIVIGCDVWIGAACAVTDGVTIGDHAVVGINSTVTRDVPPYAIVAGSPARIVGDRRDR</sequence>
<proteinExistence type="inferred from homology"/>